<sequence length="269" mass="30766">MAPGILWVSSRITQPSALPREKFTSWYEDVHIHEVVALSRVPAAARYEAVQGIVPDDAPYLNKADWLTVYEMEDVGFRFSPEFKGLDGQTKPKGNLLEEVFSKARFETRFAEERQVDEREGARKGPAPLLISAFLKPPKDAASEEEFDRFYREEHIPLISKVPGYVRTRRYRLCPDPESSSVLHEFQREDVTHTTSPTWLALHEFDLPQQSVETVQGFPMKDLIKTDETEWAKSVVGRLEGMEAGWFKLKRVYGEWEKYAGGGVSKGKL</sequence>
<dbReference type="GO" id="GO:0016491">
    <property type="term" value="F:oxidoreductase activity"/>
    <property type="evidence" value="ECO:0007669"/>
    <property type="project" value="InterPro"/>
</dbReference>
<dbReference type="Proteomes" id="UP000799772">
    <property type="component" value="Unassembled WGS sequence"/>
</dbReference>
<feature type="domain" description="EthD" evidence="2">
    <location>
        <begin position="139"/>
        <end position="183"/>
    </location>
</feature>
<reference evidence="3" key="1">
    <citation type="journal article" date="2020" name="Stud. Mycol.">
        <title>101 Dothideomycetes genomes: a test case for predicting lifestyles and emergence of pathogens.</title>
        <authorList>
            <person name="Haridas S."/>
            <person name="Albert R."/>
            <person name="Binder M."/>
            <person name="Bloem J."/>
            <person name="Labutti K."/>
            <person name="Salamov A."/>
            <person name="Andreopoulos B."/>
            <person name="Baker S."/>
            <person name="Barry K."/>
            <person name="Bills G."/>
            <person name="Bluhm B."/>
            <person name="Cannon C."/>
            <person name="Castanera R."/>
            <person name="Culley D."/>
            <person name="Daum C."/>
            <person name="Ezra D."/>
            <person name="Gonzalez J."/>
            <person name="Henrissat B."/>
            <person name="Kuo A."/>
            <person name="Liang C."/>
            <person name="Lipzen A."/>
            <person name="Lutzoni F."/>
            <person name="Magnuson J."/>
            <person name="Mondo S."/>
            <person name="Nolan M."/>
            <person name="Ohm R."/>
            <person name="Pangilinan J."/>
            <person name="Park H.-J."/>
            <person name="Ramirez L."/>
            <person name="Alfaro M."/>
            <person name="Sun H."/>
            <person name="Tritt A."/>
            <person name="Yoshinaga Y."/>
            <person name="Zwiers L.-H."/>
            <person name="Turgeon B."/>
            <person name="Goodwin S."/>
            <person name="Spatafora J."/>
            <person name="Crous P."/>
            <person name="Grigoriev I."/>
        </authorList>
    </citation>
    <scope>NUCLEOTIDE SEQUENCE</scope>
    <source>
        <strain evidence="3">CBS 133067</strain>
    </source>
</reference>
<evidence type="ECO:0000313" key="3">
    <source>
        <dbReference type="EMBL" id="KAF2104647.1"/>
    </source>
</evidence>
<evidence type="ECO:0000259" key="2">
    <source>
        <dbReference type="Pfam" id="PF07110"/>
    </source>
</evidence>
<dbReference type="InterPro" id="IPR009799">
    <property type="entry name" value="EthD_dom"/>
</dbReference>
<gene>
    <name evidence="3" type="ORF">NA57DRAFT_70854</name>
</gene>
<dbReference type="Pfam" id="PF07110">
    <property type="entry name" value="EthD"/>
    <property type="match status" value="1"/>
</dbReference>
<keyword evidence="4" id="KW-1185">Reference proteome</keyword>
<dbReference type="AlphaFoldDB" id="A0A9P4IR88"/>
<accession>A0A9P4IR88</accession>
<protein>
    <recommendedName>
        <fullName evidence="2">EthD domain-containing protein</fullName>
    </recommendedName>
</protein>
<evidence type="ECO:0000256" key="1">
    <source>
        <dbReference type="ARBA" id="ARBA00005986"/>
    </source>
</evidence>
<proteinExistence type="inferred from homology"/>
<dbReference type="Gene3D" id="3.30.70.100">
    <property type="match status" value="1"/>
</dbReference>
<dbReference type="EMBL" id="ML978121">
    <property type="protein sequence ID" value="KAF2104647.1"/>
    <property type="molecule type" value="Genomic_DNA"/>
</dbReference>
<organism evidence="3 4">
    <name type="scientific">Rhizodiscina lignyota</name>
    <dbReference type="NCBI Taxonomy" id="1504668"/>
    <lineage>
        <taxon>Eukaryota</taxon>
        <taxon>Fungi</taxon>
        <taxon>Dikarya</taxon>
        <taxon>Ascomycota</taxon>
        <taxon>Pezizomycotina</taxon>
        <taxon>Dothideomycetes</taxon>
        <taxon>Pleosporomycetidae</taxon>
        <taxon>Aulographales</taxon>
        <taxon>Rhizodiscinaceae</taxon>
        <taxon>Rhizodiscina</taxon>
    </lineage>
</organism>
<comment type="similarity">
    <text evidence="1">Belongs to the tpcK family.</text>
</comment>
<comment type="caution">
    <text evidence="3">The sequence shown here is derived from an EMBL/GenBank/DDBJ whole genome shotgun (WGS) entry which is preliminary data.</text>
</comment>
<name>A0A9P4IR88_9PEZI</name>
<dbReference type="OrthoDB" id="2851338at2759"/>
<evidence type="ECO:0000313" key="4">
    <source>
        <dbReference type="Proteomes" id="UP000799772"/>
    </source>
</evidence>
<dbReference type="SUPFAM" id="SSF54909">
    <property type="entry name" value="Dimeric alpha+beta barrel"/>
    <property type="match status" value="1"/>
</dbReference>
<dbReference type="InterPro" id="IPR011008">
    <property type="entry name" value="Dimeric_a/b-barrel"/>
</dbReference>